<dbReference type="AlphaFoldDB" id="T1H4J6"/>
<reference evidence="3" key="1">
    <citation type="submission" date="2013-02" db="EMBL/GenBank/DDBJ databases">
        <authorList>
            <person name="Hughes D."/>
        </authorList>
    </citation>
    <scope>NUCLEOTIDE SEQUENCE</scope>
    <source>
        <strain>Durham</strain>
        <strain evidence="3">NC isolate 2 -- Noor lab</strain>
    </source>
</reference>
<protein>
    <recommendedName>
        <fullName evidence="1">Lipin N-terminal domain-containing protein</fullName>
    </recommendedName>
</protein>
<dbReference type="PANTHER" id="PTHR12181">
    <property type="entry name" value="LIPIN"/>
    <property type="match status" value="1"/>
</dbReference>
<dbReference type="InterPro" id="IPR026058">
    <property type="entry name" value="LIPIN"/>
</dbReference>
<name>T1H4J6_MEGSC</name>
<dbReference type="EnsemblMetazoa" id="MESCA011206-RA">
    <property type="protein sequence ID" value="MESCA011206-PA"/>
    <property type="gene ID" value="MESCA011206"/>
</dbReference>
<dbReference type="Pfam" id="PF04571">
    <property type="entry name" value="Lipin_N"/>
    <property type="match status" value="1"/>
</dbReference>
<dbReference type="GO" id="GO:0045944">
    <property type="term" value="P:positive regulation of transcription by RNA polymerase II"/>
    <property type="evidence" value="ECO:0007669"/>
    <property type="project" value="TreeGrafter"/>
</dbReference>
<dbReference type="GO" id="GO:0008195">
    <property type="term" value="F:phosphatidate phosphatase activity"/>
    <property type="evidence" value="ECO:0007669"/>
    <property type="project" value="TreeGrafter"/>
</dbReference>
<dbReference type="GO" id="GO:0009062">
    <property type="term" value="P:fatty acid catabolic process"/>
    <property type="evidence" value="ECO:0007669"/>
    <property type="project" value="TreeGrafter"/>
</dbReference>
<organism evidence="2 3">
    <name type="scientific">Megaselia scalaris</name>
    <name type="common">Humpbacked fly</name>
    <name type="synonym">Phora scalaris</name>
    <dbReference type="NCBI Taxonomy" id="36166"/>
    <lineage>
        <taxon>Eukaryota</taxon>
        <taxon>Metazoa</taxon>
        <taxon>Ecdysozoa</taxon>
        <taxon>Arthropoda</taxon>
        <taxon>Hexapoda</taxon>
        <taxon>Insecta</taxon>
        <taxon>Pterygota</taxon>
        <taxon>Neoptera</taxon>
        <taxon>Endopterygota</taxon>
        <taxon>Diptera</taxon>
        <taxon>Brachycera</taxon>
        <taxon>Muscomorpha</taxon>
        <taxon>Platypezoidea</taxon>
        <taxon>Phoridae</taxon>
        <taxon>Megaseliini</taxon>
        <taxon>Megaselia</taxon>
    </lineage>
</organism>
<reference evidence="2" key="2">
    <citation type="submission" date="2015-06" db="UniProtKB">
        <authorList>
            <consortium name="EnsemblMetazoa"/>
        </authorList>
    </citation>
    <scope>IDENTIFICATION</scope>
</reference>
<evidence type="ECO:0000313" key="3">
    <source>
        <dbReference type="Proteomes" id="UP000015102"/>
    </source>
</evidence>
<dbReference type="EMBL" id="CAQQ02171989">
    <property type="status" value="NOT_ANNOTATED_CDS"/>
    <property type="molecule type" value="Genomic_DNA"/>
</dbReference>
<dbReference type="PANTHER" id="PTHR12181:SF12">
    <property type="entry name" value="PHOSPHATIDATE PHOSPHATASE"/>
    <property type="match status" value="1"/>
</dbReference>
<dbReference type="GO" id="GO:0005634">
    <property type="term" value="C:nucleus"/>
    <property type="evidence" value="ECO:0007669"/>
    <property type="project" value="TreeGrafter"/>
</dbReference>
<evidence type="ECO:0000259" key="1">
    <source>
        <dbReference type="Pfam" id="PF04571"/>
    </source>
</evidence>
<sequence>MNRLVKAFSNFKEFYSEINGATLTGAIDVIVVEQPDGEFQCSPFHVRFGKLGVLRSREKVVKK</sequence>
<dbReference type="Proteomes" id="UP000015102">
    <property type="component" value="Unassembled WGS sequence"/>
</dbReference>
<dbReference type="GO" id="GO:0003713">
    <property type="term" value="F:transcription coactivator activity"/>
    <property type="evidence" value="ECO:0007669"/>
    <property type="project" value="TreeGrafter"/>
</dbReference>
<dbReference type="HOGENOM" id="CLU_3074733_0_0_1"/>
<accession>T1H4J6</accession>
<proteinExistence type="predicted"/>
<dbReference type="STRING" id="36166.T1H4J6"/>
<evidence type="ECO:0000313" key="2">
    <source>
        <dbReference type="EnsemblMetazoa" id="MESCA011206-PA"/>
    </source>
</evidence>
<dbReference type="InterPro" id="IPR007651">
    <property type="entry name" value="Lipin_N"/>
</dbReference>
<dbReference type="GO" id="GO:0032869">
    <property type="term" value="P:cellular response to insulin stimulus"/>
    <property type="evidence" value="ECO:0007669"/>
    <property type="project" value="TreeGrafter"/>
</dbReference>
<dbReference type="GO" id="GO:0019432">
    <property type="term" value="P:triglyceride biosynthetic process"/>
    <property type="evidence" value="ECO:0007669"/>
    <property type="project" value="TreeGrafter"/>
</dbReference>
<keyword evidence="3" id="KW-1185">Reference proteome</keyword>
<feature type="domain" description="Lipin N-terminal" evidence="1">
    <location>
        <begin position="1"/>
        <end position="62"/>
    </location>
</feature>